<accession>A0A8K0CDN4</accession>
<dbReference type="InterPro" id="IPR001839">
    <property type="entry name" value="TGF-b_C"/>
</dbReference>
<dbReference type="Pfam" id="PF00688">
    <property type="entry name" value="TGFb_propeptide"/>
    <property type="match status" value="1"/>
</dbReference>
<dbReference type="AlphaFoldDB" id="A0A8K0CDN4"/>
<evidence type="ECO:0000259" key="9">
    <source>
        <dbReference type="PROSITE" id="PS51362"/>
    </source>
</evidence>
<evidence type="ECO:0000256" key="4">
    <source>
        <dbReference type="ARBA" id="ARBA00022685"/>
    </source>
</evidence>
<dbReference type="PANTHER" id="PTHR11848:SF262">
    <property type="entry name" value="LD29161P"/>
    <property type="match status" value="1"/>
</dbReference>
<dbReference type="PROSITE" id="PS51362">
    <property type="entry name" value="TGF_BETA_2"/>
    <property type="match status" value="1"/>
</dbReference>
<evidence type="ECO:0000313" key="11">
    <source>
        <dbReference type="Proteomes" id="UP000801492"/>
    </source>
</evidence>
<dbReference type="GO" id="GO:0008083">
    <property type="term" value="F:growth factor activity"/>
    <property type="evidence" value="ECO:0007669"/>
    <property type="project" value="UniProtKB-KW"/>
</dbReference>
<evidence type="ECO:0000256" key="5">
    <source>
        <dbReference type="ARBA" id="ARBA00022729"/>
    </source>
</evidence>
<comment type="similarity">
    <text evidence="2 8">Belongs to the TGF-beta family.</text>
</comment>
<keyword evidence="3" id="KW-0964">Secreted</keyword>
<organism evidence="10 11">
    <name type="scientific">Ignelater luminosus</name>
    <name type="common">Cucubano</name>
    <name type="synonym">Pyrophorus luminosus</name>
    <dbReference type="NCBI Taxonomy" id="2038154"/>
    <lineage>
        <taxon>Eukaryota</taxon>
        <taxon>Metazoa</taxon>
        <taxon>Ecdysozoa</taxon>
        <taxon>Arthropoda</taxon>
        <taxon>Hexapoda</taxon>
        <taxon>Insecta</taxon>
        <taxon>Pterygota</taxon>
        <taxon>Neoptera</taxon>
        <taxon>Endopterygota</taxon>
        <taxon>Coleoptera</taxon>
        <taxon>Polyphaga</taxon>
        <taxon>Elateriformia</taxon>
        <taxon>Elateroidea</taxon>
        <taxon>Elateridae</taxon>
        <taxon>Agrypninae</taxon>
        <taxon>Pyrophorini</taxon>
        <taxon>Ignelater</taxon>
    </lineage>
</organism>
<dbReference type="Proteomes" id="UP000801492">
    <property type="component" value="Unassembled WGS sequence"/>
</dbReference>
<sequence length="433" mass="49322">MLETIMNADAASPFTCSFTKICRQRTSMWQKTTTILLVILIIPITSVKSHNNQTLNRSNSIDKRTMSSDYSYDDQTVEDYTSSPQIVACGACRMREEIKSRSLEAIKVDVLRKLQMENPPNITGRVLPQVPQNILAMVDPGYGGMQSDEPRYKTGPSIHEEEDDFHIKTTKVFSFAQPFPRLRHSWSNHDIHGVLYFPFSESISKHHVSSAFLHVFVKGVERRPQPSFSLEVFQVKKDPIHPNIPYFKKVATQRITQPLGHGQVVPIDITAMVSEWFKTRENYGFVVNGTFNGKKVIVTDNTENGGNQMPRVEISTMEPKKRIRRNLALDCDDKTNERVCCRYPLTVDFEEFGWDFIIAPKRYEAHYCSGECPYVTLQRHPHTHLRQLASPNSAGPCCAPRKMSAISMLYFDQQFNVIFGSLPGMVVDRCGCS</sequence>
<dbReference type="SMART" id="SM00204">
    <property type="entry name" value="TGFB"/>
    <property type="match status" value="1"/>
</dbReference>
<dbReference type="Gene3D" id="2.10.90.10">
    <property type="entry name" value="Cystine-knot cytokines"/>
    <property type="match status" value="1"/>
</dbReference>
<dbReference type="FunFam" id="2.10.90.10:FF:000006">
    <property type="entry name" value="growth/differentiation factor 8"/>
    <property type="match status" value="1"/>
</dbReference>
<feature type="domain" description="TGF-beta family profile" evidence="9">
    <location>
        <begin position="322"/>
        <end position="433"/>
    </location>
</feature>
<keyword evidence="7" id="KW-1015">Disulfide bond</keyword>
<evidence type="ECO:0000256" key="3">
    <source>
        <dbReference type="ARBA" id="ARBA00022525"/>
    </source>
</evidence>
<keyword evidence="6 8" id="KW-0339">Growth factor</keyword>
<reference evidence="10" key="1">
    <citation type="submission" date="2019-08" db="EMBL/GenBank/DDBJ databases">
        <title>The genome of the North American firefly Photinus pyralis.</title>
        <authorList>
            <consortium name="Photinus pyralis genome working group"/>
            <person name="Fallon T.R."/>
            <person name="Sander Lower S.E."/>
            <person name="Weng J.-K."/>
        </authorList>
    </citation>
    <scope>NUCLEOTIDE SEQUENCE</scope>
    <source>
        <strain evidence="10">TRF0915ILg1</strain>
        <tissue evidence="10">Whole body</tissue>
    </source>
</reference>
<name>A0A8K0CDN4_IGNLU</name>
<dbReference type="SUPFAM" id="SSF57501">
    <property type="entry name" value="Cystine-knot cytokines"/>
    <property type="match status" value="1"/>
</dbReference>
<dbReference type="Gene3D" id="2.60.120.970">
    <property type="match status" value="1"/>
</dbReference>
<comment type="caution">
    <text evidence="10">The sequence shown here is derived from an EMBL/GenBank/DDBJ whole genome shotgun (WGS) entry which is preliminary data.</text>
</comment>
<evidence type="ECO:0000256" key="6">
    <source>
        <dbReference type="ARBA" id="ARBA00023030"/>
    </source>
</evidence>
<evidence type="ECO:0000256" key="8">
    <source>
        <dbReference type="RuleBase" id="RU000354"/>
    </source>
</evidence>
<dbReference type="EMBL" id="VTPC01089963">
    <property type="protein sequence ID" value="KAF2885369.1"/>
    <property type="molecule type" value="Genomic_DNA"/>
</dbReference>
<dbReference type="Pfam" id="PF00019">
    <property type="entry name" value="TGF_beta"/>
    <property type="match status" value="1"/>
</dbReference>
<dbReference type="PROSITE" id="PS00250">
    <property type="entry name" value="TGF_BETA_1"/>
    <property type="match status" value="1"/>
</dbReference>
<keyword evidence="11" id="KW-1185">Reference proteome</keyword>
<gene>
    <name evidence="10" type="ORF">ILUMI_20838</name>
</gene>
<evidence type="ECO:0000313" key="10">
    <source>
        <dbReference type="EMBL" id="KAF2885369.1"/>
    </source>
</evidence>
<dbReference type="OrthoDB" id="5948587at2759"/>
<dbReference type="InterPro" id="IPR029034">
    <property type="entry name" value="Cystine-knot_cytokine"/>
</dbReference>
<evidence type="ECO:0000256" key="1">
    <source>
        <dbReference type="ARBA" id="ARBA00004613"/>
    </source>
</evidence>
<keyword evidence="5" id="KW-0732">Signal</keyword>
<evidence type="ECO:0000256" key="7">
    <source>
        <dbReference type="ARBA" id="ARBA00023157"/>
    </source>
</evidence>
<dbReference type="GO" id="GO:0005615">
    <property type="term" value="C:extracellular space"/>
    <property type="evidence" value="ECO:0007669"/>
    <property type="project" value="TreeGrafter"/>
</dbReference>
<dbReference type="InterPro" id="IPR017948">
    <property type="entry name" value="TGFb_CS"/>
</dbReference>
<proteinExistence type="inferred from homology"/>
<keyword evidence="4" id="KW-0165">Cleavage on pair of basic residues</keyword>
<dbReference type="PANTHER" id="PTHR11848">
    <property type="entry name" value="TGF-BETA FAMILY"/>
    <property type="match status" value="1"/>
</dbReference>
<dbReference type="GO" id="GO:0005125">
    <property type="term" value="F:cytokine activity"/>
    <property type="evidence" value="ECO:0007669"/>
    <property type="project" value="TreeGrafter"/>
</dbReference>
<evidence type="ECO:0000256" key="2">
    <source>
        <dbReference type="ARBA" id="ARBA00006656"/>
    </source>
</evidence>
<dbReference type="InterPro" id="IPR015615">
    <property type="entry name" value="TGF-beta-rel"/>
</dbReference>
<comment type="subcellular location">
    <subcellularLocation>
        <location evidence="1">Secreted</location>
    </subcellularLocation>
</comment>
<dbReference type="InterPro" id="IPR001111">
    <property type="entry name" value="TGF-b_propeptide"/>
</dbReference>
<dbReference type="CDD" id="cd13751">
    <property type="entry name" value="TGF_beta_GDF8_like"/>
    <property type="match status" value="1"/>
</dbReference>
<protein>
    <recommendedName>
        <fullName evidence="9">TGF-beta family profile domain-containing protein</fullName>
    </recommendedName>
</protein>